<keyword evidence="2" id="KW-0813">Transport</keyword>
<dbReference type="InterPro" id="IPR017911">
    <property type="entry name" value="MacB-like_ATP-bd"/>
</dbReference>
<proteinExistence type="inferred from homology"/>
<dbReference type="PANTHER" id="PTHR24220">
    <property type="entry name" value="IMPORT ATP-BINDING PROTEIN"/>
    <property type="match status" value="1"/>
</dbReference>
<dbReference type="PROSITE" id="PS50893">
    <property type="entry name" value="ABC_TRANSPORTER_2"/>
    <property type="match status" value="1"/>
</dbReference>
<dbReference type="AlphaFoldDB" id="A0A934KBU2"/>
<dbReference type="InterPro" id="IPR003593">
    <property type="entry name" value="AAA+_ATPase"/>
</dbReference>
<dbReference type="InterPro" id="IPR017871">
    <property type="entry name" value="ABC_transporter-like_CS"/>
</dbReference>
<feature type="domain" description="ABC transporter" evidence="5">
    <location>
        <begin position="5"/>
        <end position="237"/>
    </location>
</feature>
<dbReference type="SMART" id="SM00382">
    <property type="entry name" value="AAA"/>
    <property type="match status" value="1"/>
</dbReference>
<dbReference type="GO" id="GO:0016887">
    <property type="term" value="F:ATP hydrolysis activity"/>
    <property type="evidence" value="ECO:0007669"/>
    <property type="project" value="InterPro"/>
</dbReference>
<evidence type="ECO:0000259" key="5">
    <source>
        <dbReference type="PROSITE" id="PS50893"/>
    </source>
</evidence>
<dbReference type="GO" id="GO:0005886">
    <property type="term" value="C:plasma membrane"/>
    <property type="evidence" value="ECO:0007669"/>
    <property type="project" value="TreeGrafter"/>
</dbReference>
<sequence length="237" mass="24596">MTDVVVASGLVRQFSSGGIVVRAVDGADITVAAGELVMVLGRSGAGKTTLLSLVGGLDRPDSGTVSVAGEVVEALTGRQRDRFLQRSVGWVFQTSGLIPLLTAQENVQLSLRLAGVDDADLEDRAVEALARVGLRARRFHTAAELSGGEQQRVALARALAKRPPLVIADEPTAQLDSETAGGIMVLLREVSSAGTAVLMATHDRVAVEFADRVVGMEDGRLTAAPTPAPSPPGVART</sequence>
<organism evidence="6 7">
    <name type="scientific">Candidatus Amunia macphersoniae</name>
    <dbReference type="NCBI Taxonomy" id="3127014"/>
    <lineage>
        <taxon>Bacteria</taxon>
        <taxon>Bacillati</taxon>
        <taxon>Candidatus Dormiibacterota</taxon>
        <taxon>Candidatus Dormibacteria</taxon>
        <taxon>Candidatus Aeolococcales</taxon>
        <taxon>Candidatus Aeolococcaceae</taxon>
        <taxon>Candidatus Amunia</taxon>
    </lineage>
</organism>
<reference evidence="6 7" key="1">
    <citation type="submission" date="2020-10" db="EMBL/GenBank/DDBJ databases">
        <title>Ca. Dormibacterota MAGs.</title>
        <authorList>
            <person name="Montgomery K."/>
        </authorList>
    </citation>
    <scope>NUCLEOTIDE SEQUENCE [LARGE SCALE GENOMIC DNA]</scope>
    <source>
        <strain evidence="6">Mitchell_Peninsula_5</strain>
    </source>
</reference>
<dbReference type="PANTHER" id="PTHR24220:SF689">
    <property type="entry name" value="LIPOPROTEIN-RELEASING SYSTEM ATP-BINDING PROTEIN LOLD"/>
    <property type="match status" value="1"/>
</dbReference>
<dbReference type="InterPro" id="IPR015854">
    <property type="entry name" value="ABC_transpr_LolD-like"/>
</dbReference>
<evidence type="ECO:0000256" key="4">
    <source>
        <dbReference type="ARBA" id="ARBA00022840"/>
    </source>
</evidence>
<comment type="caution">
    <text evidence="6">The sequence shown here is derived from an EMBL/GenBank/DDBJ whole genome shotgun (WGS) entry which is preliminary data.</text>
</comment>
<dbReference type="Proteomes" id="UP000614410">
    <property type="component" value="Unassembled WGS sequence"/>
</dbReference>
<evidence type="ECO:0000313" key="6">
    <source>
        <dbReference type="EMBL" id="MBJ7608548.1"/>
    </source>
</evidence>
<dbReference type="PROSITE" id="PS00211">
    <property type="entry name" value="ABC_TRANSPORTER_1"/>
    <property type="match status" value="1"/>
</dbReference>
<dbReference type="CDD" id="cd03255">
    <property type="entry name" value="ABC_MJ0796_LolCDE_FtsE"/>
    <property type="match status" value="1"/>
</dbReference>
<keyword evidence="3" id="KW-0547">Nucleotide-binding</keyword>
<gene>
    <name evidence="6" type="ORF">JF887_03830</name>
</gene>
<evidence type="ECO:0000313" key="7">
    <source>
        <dbReference type="Proteomes" id="UP000614410"/>
    </source>
</evidence>
<dbReference type="InterPro" id="IPR003439">
    <property type="entry name" value="ABC_transporter-like_ATP-bd"/>
</dbReference>
<evidence type="ECO:0000256" key="1">
    <source>
        <dbReference type="ARBA" id="ARBA00005417"/>
    </source>
</evidence>
<evidence type="ECO:0000256" key="3">
    <source>
        <dbReference type="ARBA" id="ARBA00022741"/>
    </source>
</evidence>
<dbReference type="SUPFAM" id="SSF52540">
    <property type="entry name" value="P-loop containing nucleoside triphosphate hydrolases"/>
    <property type="match status" value="1"/>
</dbReference>
<dbReference type="GO" id="GO:0022857">
    <property type="term" value="F:transmembrane transporter activity"/>
    <property type="evidence" value="ECO:0007669"/>
    <property type="project" value="TreeGrafter"/>
</dbReference>
<dbReference type="EMBL" id="JAEKNN010000018">
    <property type="protein sequence ID" value="MBJ7608548.1"/>
    <property type="molecule type" value="Genomic_DNA"/>
</dbReference>
<keyword evidence="4 6" id="KW-0067">ATP-binding</keyword>
<accession>A0A934KBU2</accession>
<evidence type="ECO:0000256" key="2">
    <source>
        <dbReference type="ARBA" id="ARBA00022448"/>
    </source>
</evidence>
<dbReference type="Pfam" id="PF00005">
    <property type="entry name" value="ABC_tran"/>
    <property type="match status" value="1"/>
</dbReference>
<protein>
    <submittedName>
        <fullName evidence="6">ABC transporter ATP-binding protein</fullName>
    </submittedName>
</protein>
<comment type="similarity">
    <text evidence="1">Belongs to the ABC transporter superfamily.</text>
</comment>
<dbReference type="GO" id="GO:0005524">
    <property type="term" value="F:ATP binding"/>
    <property type="evidence" value="ECO:0007669"/>
    <property type="project" value="UniProtKB-KW"/>
</dbReference>
<name>A0A934KBU2_9BACT</name>
<dbReference type="InterPro" id="IPR027417">
    <property type="entry name" value="P-loop_NTPase"/>
</dbReference>
<dbReference type="Gene3D" id="3.40.50.300">
    <property type="entry name" value="P-loop containing nucleotide triphosphate hydrolases"/>
    <property type="match status" value="1"/>
</dbReference>